<reference evidence="7" key="1">
    <citation type="thesis" date="2020" institute="ProQuest LLC" country="789 East Eisenhower Parkway, Ann Arbor, MI, USA">
        <title>Comparative Genomics and Chromosome Evolution.</title>
        <authorList>
            <person name="Mudd A.B."/>
        </authorList>
    </citation>
    <scope>NUCLEOTIDE SEQUENCE</scope>
    <source>
        <strain evidence="7">237g6f4</strain>
        <tissue evidence="7">Blood</tissue>
    </source>
</reference>
<name>A0AAV6Z8Q6_ENGPU</name>
<keyword evidence="3 4" id="KW-0539">Nucleus</keyword>
<feature type="compositionally biased region" description="Basic and acidic residues" evidence="5">
    <location>
        <begin position="153"/>
        <end position="178"/>
    </location>
</feature>
<organism evidence="7 8">
    <name type="scientific">Engystomops pustulosus</name>
    <name type="common">Tungara frog</name>
    <name type="synonym">Physalaemus pustulosus</name>
    <dbReference type="NCBI Taxonomy" id="76066"/>
    <lineage>
        <taxon>Eukaryota</taxon>
        <taxon>Metazoa</taxon>
        <taxon>Chordata</taxon>
        <taxon>Craniata</taxon>
        <taxon>Vertebrata</taxon>
        <taxon>Euteleostomi</taxon>
        <taxon>Amphibia</taxon>
        <taxon>Batrachia</taxon>
        <taxon>Anura</taxon>
        <taxon>Neobatrachia</taxon>
        <taxon>Hyloidea</taxon>
        <taxon>Leptodactylidae</taxon>
        <taxon>Leiuperinae</taxon>
        <taxon>Engystomops</taxon>
    </lineage>
</organism>
<dbReference type="FunFam" id="1.10.10.10:FF:000393">
    <property type="entry name" value="Oocyte-specific H1 histone"/>
    <property type="match status" value="1"/>
</dbReference>
<dbReference type="GO" id="GO:0000786">
    <property type="term" value="C:nucleosome"/>
    <property type="evidence" value="ECO:0007669"/>
    <property type="project" value="InterPro"/>
</dbReference>
<dbReference type="SUPFAM" id="SSF46785">
    <property type="entry name" value="Winged helix' DNA-binding domain"/>
    <property type="match status" value="1"/>
</dbReference>
<proteinExistence type="inferred from homology"/>
<evidence type="ECO:0000313" key="8">
    <source>
        <dbReference type="Proteomes" id="UP000824782"/>
    </source>
</evidence>
<comment type="caution">
    <text evidence="7">The sequence shown here is derived from an EMBL/GenBank/DDBJ whole genome shotgun (WGS) entry which is preliminary data.</text>
</comment>
<dbReference type="PRINTS" id="PR00624">
    <property type="entry name" value="HISTONEH5"/>
</dbReference>
<comment type="subcellular location">
    <subcellularLocation>
        <location evidence="4">Nucleus</location>
    </subcellularLocation>
</comment>
<evidence type="ECO:0000256" key="4">
    <source>
        <dbReference type="RuleBase" id="RU003894"/>
    </source>
</evidence>
<dbReference type="GO" id="GO:0005634">
    <property type="term" value="C:nucleus"/>
    <property type="evidence" value="ECO:0007669"/>
    <property type="project" value="UniProtKB-SubCell"/>
</dbReference>
<dbReference type="EMBL" id="WNYA01001365">
    <property type="protein sequence ID" value="KAG8545922.1"/>
    <property type="molecule type" value="Genomic_DNA"/>
</dbReference>
<evidence type="ECO:0000256" key="2">
    <source>
        <dbReference type="ARBA" id="ARBA00023125"/>
    </source>
</evidence>
<evidence type="ECO:0000256" key="5">
    <source>
        <dbReference type="SAM" id="MobiDB-lite"/>
    </source>
</evidence>
<dbReference type="Proteomes" id="UP000824782">
    <property type="component" value="Unassembled WGS sequence"/>
</dbReference>
<evidence type="ECO:0000256" key="3">
    <source>
        <dbReference type="ARBA" id="ARBA00023242"/>
    </source>
</evidence>
<feature type="domain" description="H15" evidence="6">
    <location>
        <begin position="37"/>
        <end position="114"/>
    </location>
</feature>
<feature type="region of interest" description="Disordered" evidence="5">
    <location>
        <begin position="1"/>
        <end position="36"/>
    </location>
</feature>
<feature type="compositionally biased region" description="Low complexity" evidence="5">
    <location>
        <begin position="1"/>
        <end position="13"/>
    </location>
</feature>
<dbReference type="CDD" id="cd00073">
    <property type="entry name" value="H15"/>
    <property type="match status" value="1"/>
</dbReference>
<dbReference type="GO" id="GO:0030527">
    <property type="term" value="F:structural constituent of chromatin"/>
    <property type="evidence" value="ECO:0007669"/>
    <property type="project" value="InterPro"/>
</dbReference>
<evidence type="ECO:0000259" key="6">
    <source>
        <dbReference type="PROSITE" id="PS51504"/>
    </source>
</evidence>
<keyword evidence="8" id="KW-1185">Reference proteome</keyword>
<feature type="region of interest" description="Disordered" evidence="5">
    <location>
        <begin position="95"/>
        <end position="248"/>
    </location>
</feature>
<protein>
    <recommendedName>
        <fullName evidence="6">H15 domain-containing protein</fullName>
    </recommendedName>
</protein>
<accession>A0AAV6Z8Q6</accession>
<dbReference type="GO" id="GO:0003677">
    <property type="term" value="F:DNA binding"/>
    <property type="evidence" value="ECO:0007669"/>
    <property type="project" value="UniProtKB-KW"/>
</dbReference>
<dbReference type="Gene3D" id="1.10.10.10">
    <property type="entry name" value="Winged helix-like DNA-binding domain superfamily/Winged helix DNA-binding domain"/>
    <property type="match status" value="1"/>
</dbReference>
<sequence>MAPKKVAAAASAPEKGQEQVPAETKAKPKMAKPKLLGHPSTLSMVVEALKTSERKGTSVQAIRTRILAAHPTVDAVRLKFHLRSALNKGIEKGILIRPPNSSSTGATGRFKLAKPGAKSKAGGEDKMSENVDPNVQPKEKTKEKPKKKVPKKPKAEKGEAKDEDVEKEKAKGKEKAPEVKAAAAKPKKGAGEKTSKAPAPAKKPKAKAPAAEEEAKPKKEKAKKKTAEPQEENPEEKPAAKSSKKGKK</sequence>
<dbReference type="PROSITE" id="PS51504">
    <property type="entry name" value="H15"/>
    <property type="match status" value="1"/>
</dbReference>
<dbReference type="InterPro" id="IPR036390">
    <property type="entry name" value="WH_DNA-bd_sf"/>
</dbReference>
<dbReference type="Pfam" id="PF00538">
    <property type="entry name" value="Linker_histone"/>
    <property type="match status" value="1"/>
</dbReference>
<keyword evidence="1 4" id="KW-0158">Chromosome</keyword>
<comment type="similarity">
    <text evidence="4">Belongs to the histone H1/H5 family.</text>
</comment>
<keyword evidence="2 4" id="KW-0238">DNA-binding</keyword>
<dbReference type="GO" id="GO:0006334">
    <property type="term" value="P:nucleosome assembly"/>
    <property type="evidence" value="ECO:0007669"/>
    <property type="project" value="InterPro"/>
</dbReference>
<dbReference type="InterPro" id="IPR005818">
    <property type="entry name" value="Histone_H1/H5_H15"/>
</dbReference>
<dbReference type="InterPro" id="IPR036388">
    <property type="entry name" value="WH-like_DNA-bd_sf"/>
</dbReference>
<evidence type="ECO:0000256" key="1">
    <source>
        <dbReference type="ARBA" id="ARBA00022454"/>
    </source>
</evidence>
<dbReference type="SMART" id="SM00526">
    <property type="entry name" value="H15"/>
    <property type="match status" value="1"/>
</dbReference>
<gene>
    <name evidence="7" type="ORF">GDO81_020121</name>
</gene>
<dbReference type="InterPro" id="IPR005819">
    <property type="entry name" value="H1/H5"/>
</dbReference>
<feature type="compositionally biased region" description="Basic residues" evidence="5">
    <location>
        <begin position="143"/>
        <end position="152"/>
    </location>
</feature>
<dbReference type="AlphaFoldDB" id="A0AAV6Z8Q6"/>
<evidence type="ECO:0000313" key="7">
    <source>
        <dbReference type="EMBL" id="KAG8545922.1"/>
    </source>
</evidence>